<dbReference type="Gene3D" id="1.25.40.10">
    <property type="entry name" value="Tetratricopeptide repeat domain"/>
    <property type="match status" value="1"/>
</dbReference>
<comment type="caution">
    <text evidence="1">The sequence shown here is derived from an EMBL/GenBank/DDBJ whole genome shotgun (WGS) entry which is preliminary data.</text>
</comment>
<reference evidence="2" key="1">
    <citation type="submission" date="2015-04" db="EMBL/GenBank/DDBJ databases">
        <title>Physiological reanalysis, assessment of diazotrophy, and genome sequences of multiple isolates of Streptomyces thermoautotrophicus.</title>
        <authorList>
            <person name="MacKellar D.C."/>
            <person name="Lieber L."/>
            <person name="Norman J."/>
            <person name="Bolger A."/>
            <person name="Tobin C."/>
            <person name="Murray J.W."/>
            <person name="Chang R."/>
            <person name="Ford T."/>
            <person name="Nguyen P.Q."/>
            <person name="Woodward J."/>
            <person name="Permingeat H."/>
            <person name="Joshi N.S."/>
            <person name="Silver P.A."/>
            <person name="Usadel B."/>
            <person name="Rutherford A.W."/>
            <person name="Friesen M."/>
            <person name="Prell J."/>
        </authorList>
    </citation>
    <scope>NUCLEOTIDE SEQUENCE [LARGE SCALE GENOMIC DNA]</scope>
    <source>
        <strain evidence="2">H1</strain>
    </source>
</reference>
<sequence>MSHDQDYQPARSFPIPDRLLHSADFQAACAARDWSRIFSLINRRAGGASHAVIAAATGLSTSRVSDIIHGRRGLRGHHVIERVADGLRIPGHMLGINPRPWESPPPEPQRRVVTGVVLPKSGHSEVHDAEADIGLAYQPTLTATLTTVDELGRGDVKRRDLIVRAPFALAALAAPSRDWLVASLEEATGGGSARNGMAQVEAMRKMFAIFQEMDVIQGGGDTARRAVAQYLTGHVLPLIREDHPEEVHKALCEVAAEQTYLAGWMAYDSGQHGLAERYLIQSLRLAQESGNRVLGSHVLAGMSDQATQLGYPDEGLKLARAGRHGLQGLVAPAALTDLYVLEARALARMGRRDECAATLLRAEQTFDLIKPDEEPEWARFIDEAYVMGEIANSLRDLGDARGAEQYALQSVSASRRQGRARRGALSQTVVAVAHTQRGDLEAAVSAAYEALEMASRVPSSGATRCVAALDDLRARLVPHQRNATVRELMDRMHETVTV</sequence>
<dbReference type="PATRIC" id="fig|1469144.10.peg.909"/>
<dbReference type="EMBL" id="LAXD01000001">
    <property type="protein sequence ID" value="KWW99161.1"/>
    <property type="molecule type" value="Genomic_DNA"/>
</dbReference>
<dbReference type="RefSeq" id="WP_067421241.1">
    <property type="nucleotide sequence ID" value="NZ_JYIK01001114.1"/>
</dbReference>
<evidence type="ECO:0000313" key="1">
    <source>
        <dbReference type="EMBL" id="KWW99161.1"/>
    </source>
</evidence>
<organism evidence="1 2">
    <name type="scientific">Carbonactinospora thermoautotrophica</name>
    <dbReference type="NCBI Taxonomy" id="1469144"/>
    <lineage>
        <taxon>Bacteria</taxon>
        <taxon>Bacillati</taxon>
        <taxon>Actinomycetota</taxon>
        <taxon>Actinomycetes</taxon>
        <taxon>Kitasatosporales</taxon>
        <taxon>Carbonactinosporaceae</taxon>
        <taxon>Carbonactinospora</taxon>
    </lineage>
</organism>
<protein>
    <submittedName>
        <fullName evidence="1">Transcriptional regulator</fullName>
    </submittedName>
</protein>
<dbReference type="InterPro" id="IPR011990">
    <property type="entry name" value="TPR-like_helical_dom_sf"/>
</dbReference>
<dbReference type="AlphaFoldDB" id="A0A132MP24"/>
<evidence type="ECO:0000313" key="2">
    <source>
        <dbReference type="Proteomes" id="UP000070188"/>
    </source>
</evidence>
<accession>A0A132MP24</accession>
<dbReference type="Proteomes" id="UP000070188">
    <property type="component" value="Unassembled WGS sequence"/>
</dbReference>
<proteinExistence type="predicted"/>
<dbReference type="STRING" id="1469144.LI90_795"/>
<keyword evidence="2" id="KW-1185">Reference proteome</keyword>
<dbReference type="SUPFAM" id="SSF48452">
    <property type="entry name" value="TPR-like"/>
    <property type="match status" value="1"/>
</dbReference>
<name>A0A132MP24_9ACTN</name>
<gene>
    <name evidence="1" type="ORF">LI90_795</name>
</gene>